<reference evidence="1" key="1">
    <citation type="journal article" date="2022" name="IScience">
        <title>Evolution of zygomycete secretomes and the origins of terrestrial fungal ecologies.</title>
        <authorList>
            <person name="Chang Y."/>
            <person name="Wang Y."/>
            <person name="Mondo S."/>
            <person name="Ahrendt S."/>
            <person name="Andreopoulos W."/>
            <person name="Barry K."/>
            <person name="Beard J."/>
            <person name="Benny G.L."/>
            <person name="Blankenship S."/>
            <person name="Bonito G."/>
            <person name="Cuomo C."/>
            <person name="Desiro A."/>
            <person name="Gervers K.A."/>
            <person name="Hundley H."/>
            <person name="Kuo A."/>
            <person name="LaButti K."/>
            <person name="Lang B.F."/>
            <person name="Lipzen A."/>
            <person name="O'Donnell K."/>
            <person name="Pangilinan J."/>
            <person name="Reynolds N."/>
            <person name="Sandor L."/>
            <person name="Smith M.E."/>
            <person name="Tsang A."/>
            <person name="Grigoriev I.V."/>
            <person name="Stajich J.E."/>
            <person name="Spatafora J.W."/>
        </authorList>
    </citation>
    <scope>NUCLEOTIDE SEQUENCE</scope>
    <source>
        <strain evidence="1">RSA 2281</strain>
    </source>
</reference>
<protein>
    <submittedName>
        <fullName evidence="1">Uncharacterized protein</fullName>
    </submittedName>
</protein>
<keyword evidence="2" id="KW-1185">Reference proteome</keyword>
<dbReference type="EMBL" id="JAIXMP010000029">
    <property type="protein sequence ID" value="KAI9251882.1"/>
    <property type="molecule type" value="Genomic_DNA"/>
</dbReference>
<dbReference type="Proteomes" id="UP001209540">
    <property type="component" value="Unassembled WGS sequence"/>
</dbReference>
<sequence length="151" mass="16661">MHIVFKDNNLPLIINIIYHAVAARSLIAEPWLLVNRYIKVPVIQQQQQQHKPVLAAANLATDALRAIGAMHMALGLLAALALKERRARAEQSALLVLTLASLGQTWAHARAYWNSKYSIRAIQEIGSLDSLVFVISSIALAKTARRTGHLL</sequence>
<name>A0AAD5JS93_9FUNG</name>
<dbReference type="AlphaFoldDB" id="A0AAD5JS93"/>
<reference evidence="1" key="2">
    <citation type="submission" date="2023-02" db="EMBL/GenBank/DDBJ databases">
        <authorList>
            <consortium name="DOE Joint Genome Institute"/>
            <person name="Mondo S.J."/>
            <person name="Chang Y."/>
            <person name="Wang Y."/>
            <person name="Ahrendt S."/>
            <person name="Andreopoulos W."/>
            <person name="Barry K."/>
            <person name="Beard J."/>
            <person name="Benny G.L."/>
            <person name="Blankenship S."/>
            <person name="Bonito G."/>
            <person name="Cuomo C."/>
            <person name="Desiro A."/>
            <person name="Gervers K.A."/>
            <person name="Hundley H."/>
            <person name="Kuo A."/>
            <person name="LaButti K."/>
            <person name="Lang B.F."/>
            <person name="Lipzen A."/>
            <person name="O'Donnell K."/>
            <person name="Pangilinan J."/>
            <person name="Reynolds N."/>
            <person name="Sandor L."/>
            <person name="Smith M.W."/>
            <person name="Tsang A."/>
            <person name="Grigoriev I.V."/>
            <person name="Stajich J.E."/>
            <person name="Spatafora J.W."/>
        </authorList>
    </citation>
    <scope>NUCLEOTIDE SEQUENCE</scope>
    <source>
        <strain evidence="1">RSA 2281</strain>
    </source>
</reference>
<gene>
    <name evidence="1" type="ORF">BDA99DRAFT_444158</name>
</gene>
<accession>A0AAD5JS93</accession>
<proteinExistence type="predicted"/>
<evidence type="ECO:0000313" key="2">
    <source>
        <dbReference type="Proteomes" id="UP001209540"/>
    </source>
</evidence>
<comment type="caution">
    <text evidence="1">The sequence shown here is derived from an EMBL/GenBank/DDBJ whole genome shotgun (WGS) entry which is preliminary data.</text>
</comment>
<evidence type="ECO:0000313" key="1">
    <source>
        <dbReference type="EMBL" id="KAI9251882.1"/>
    </source>
</evidence>
<organism evidence="1 2">
    <name type="scientific">Phascolomyces articulosus</name>
    <dbReference type="NCBI Taxonomy" id="60185"/>
    <lineage>
        <taxon>Eukaryota</taxon>
        <taxon>Fungi</taxon>
        <taxon>Fungi incertae sedis</taxon>
        <taxon>Mucoromycota</taxon>
        <taxon>Mucoromycotina</taxon>
        <taxon>Mucoromycetes</taxon>
        <taxon>Mucorales</taxon>
        <taxon>Lichtheimiaceae</taxon>
        <taxon>Phascolomyces</taxon>
    </lineage>
</organism>